<dbReference type="InterPro" id="IPR050638">
    <property type="entry name" value="AA-Vitamin_Transporters"/>
</dbReference>
<keyword evidence="4 6" id="KW-1133">Transmembrane helix</keyword>
<feature type="transmembrane region" description="Helical" evidence="6">
    <location>
        <begin position="101"/>
        <end position="122"/>
    </location>
</feature>
<evidence type="ECO:0000256" key="4">
    <source>
        <dbReference type="ARBA" id="ARBA00022989"/>
    </source>
</evidence>
<dbReference type="SUPFAM" id="SSF103481">
    <property type="entry name" value="Multidrug resistance efflux transporter EmrE"/>
    <property type="match status" value="2"/>
</dbReference>
<evidence type="ECO:0000313" key="9">
    <source>
        <dbReference type="Proteomes" id="UP000196342"/>
    </source>
</evidence>
<feature type="transmembrane region" description="Helical" evidence="6">
    <location>
        <begin position="73"/>
        <end position="95"/>
    </location>
</feature>
<dbReference type="Pfam" id="PF00892">
    <property type="entry name" value="EamA"/>
    <property type="match status" value="2"/>
</dbReference>
<evidence type="ECO:0000313" key="8">
    <source>
        <dbReference type="EMBL" id="OVE50268.1"/>
    </source>
</evidence>
<feature type="transmembrane region" description="Helical" evidence="6">
    <location>
        <begin position="187"/>
        <end position="206"/>
    </location>
</feature>
<feature type="transmembrane region" description="Helical" evidence="6">
    <location>
        <begin position="226"/>
        <end position="244"/>
    </location>
</feature>
<evidence type="ECO:0000256" key="3">
    <source>
        <dbReference type="ARBA" id="ARBA00022692"/>
    </source>
</evidence>
<feature type="transmembrane region" description="Helical" evidence="6">
    <location>
        <begin position="12"/>
        <end position="34"/>
    </location>
</feature>
<dbReference type="EMBL" id="NHOO01000002">
    <property type="protein sequence ID" value="OVE50268.1"/>
    <property type="molecule type" value="Genomic_DNA"/>
</dbReference>
<proteinExistence type="inferred from homology"/>
<feature type="transmembrane region" description="Helical" evidence="6">
    <location>
        <begin position="281"/>
        <end position="298"/>
    </location>
</feature>
<evidence type="ECO:0000256" key="1">
    <source>
        <dbReference type="ARBA" id="ARBA00004141"/>
    </source>
</evidence>
<evidence type="ECO:0000259" key="7">
    <source>
        <dbReference type="Pfam" id="PF00892"/>
    </source>
</evidence>
<evidence type="ECO:0000256" key="5">
    <source>
        <dbReference type="ARBA" id="ARBA00023136"/>
    </source>
</evidence>
<dbReference type="PANTHER" id="PTHR32322">
    <property type="entry name" value="INNER MEMBRANE TRANSPORTER"/>
    <property type="match status" value="1"/>
</dbReference>
<dbReference type="InterPro" id="IPR000620">
    <property type="entry name" value="EamA_dom"/>
</dbReference>
<dbReference type="Proteomes" id="UP000196342">
    <property type="component" value="Unassembled WGS sequence"/>
</dbReference>
<gene>
    <name evidence="8" type="ORF">CBW21_03190</name>
</gene>
<dbReference type="AlphaFoldDB" id="A0A202BFL8"/>
<dbReference type="Gene3D" id="1.10.3730.20">
    <property type="match status" value="1"/>
</dbReference>
<comment type="caution">
    <text evidence="8">The sequence shown here is derived from an EMBL/GenBank/DDBJ whole genome shotgun (WGS) entry which is preliminary data.</text>
</comment>
<dbReference type="PANTHER" id="PTHR32322:SF2">
    <property type="entry name" value="EAMA DOMAIN-CONTAINING PROTEIN"/>
    <property type="match status" value="1"/>
</dbReference>
<keyword evidence="3 6" id="KW-0812">Transmembrane</keyword>
<protein>
    <submittedName>
        <fullName evidence="8">EamA family transporter</fullName>
    </submittedName>
</protein>
<dbReference type="GO" id="GO:0016020">
    <property type="term" value="C:membrane"/>
    <property type="evidence" value="ECO:0007669"/>
    <property type="project" value="UniProtKB-SubCell"/>
</dbReference>
<feature type="transmembrane region" description="Helical" evidence="6">
    <location>
        <begin position="129"/>
        <end position="146"/>
    </location>
</feature>
<dbReference type="GeneID" id="66366384"/>
<evidence type="ECO:0000256" key="6">
    <source>
        <dbReference type="SAM" id="Phobius"/>
    </source>
</evidence>
<organism evidence="8 9">
    <name type="scientific">Chromobacterium violaceum</name>
    <dbReference type="NCBI Taxonomy" id="536"/>
    <lineage>
        <taxon>Bacteria</taxon>
        <taxon>Pseudomonadati</taxon>
        <taxon>Pseudomonadota</taxon>
        <taxon>Betaproteobacteria</taxon>
        <taxon>Neisseriales</taxon>
        <taxon>Chromobacteriaceae</taxon>
        <taxon>Chromobacterium</taxon>
    </lineage>
</organism>
<name>A0A202BFL8_CHRVL</name>
<feature type="domain" description="EamA" evidence="7">
    <location>
        <begin position="13"/>
        <end position="145"/>
    </location>
</feature>
<sequence>MQRPERDASPRLYLQLVLVAVIWGGTFIAGRLLAGGLPPLLAACLRFSVASATLLGCLALTRTPLVRPAPGQMLRLALLGLFGVFGYNLCFFYGLQHIGAARASLIVALNPAMIALASFLLLKEALPPFKLAGIALCLAGAGLVIVGKNPDALAGAASASGDLLILGCVACWVAYSVGSRGLSQALGPLQTVTWSILLGTAMLWLAAWGHGDASLASIAKLDAAQWGGLLYLGALGSALAYIWYYDGIRRIGATRAGVFIALNPLSAVLLGAGLLGERLSLAMALGGALAIAGIVLGNKSSGPGWRALLPSRSA</sequence>
<evidence type="ECO:0000256" key="2">
    <source>
        <dbReference type="ARBA" id="ARBA00007362"/>
    </source>
</evidence>
<feature type="transmembrane region" description="Helical" evidence="6">
    <location>
        <begin position="256"/>
        <end position="275"/>
    </location>
</feature>
<comment type="subcellular location">
    <subcellularLocation>
        <location evidence="1">Membrane</location>
        <topology evidence="1">Multi-pass membrane protein</topology>
    </subcellularLocation>
</comment>
<comment type="similarity">
    <text evidence="2">Belongs to the EamA transporter family.</text>
</comment>
<reference evidence="8 9" key="1">
    <citation type="submission" date="2017-05" db="EMBL/GenBank/DDBJ databases">
        <title>Chromobacterium violaceum GHPS1 isolated from Hydrocarbon polluted soil in French Guiana display an awesome secondary metabolite arsenal and a battery of drug and heavy-metal-resistance and detoxification of xenobiotics proteins.</title>
        <authorList>
            <person name="Belbahri L."/>
        </authorList>
    </citation>
    <scope>NUCLEOTIDE SEQUENCE [LARGE SCALE GENOMIC DNA]</scope>
    <source>
        <strain evidence="8 9">GHPS1</strain>
    </source>
</reference>
<keyword evidence="9" id="KW-1185">Reference proteome</keyword>
<feature type="transmembrane region" description="Helical" evidence="6">
    <location>
        <begin position="40"/>
        <end position="61"/>
    </location>
</feature>
<keyword evidence="5 6" id="KW-0472">Membrane</keyword>
<dbReference type="InterPro" id="IPR037185">
    <property type="entry name" value="EmrE-like"/>
</dbReference>
<feature type="domain" description="EamA" evidence="7">
    <location>
        <begin position="160"/>
        <end position="296"/>
    </location>
</feature>
<feature type="transmembrane region" description="Helical" evidence="6">
    <location>
        <begin position="152"/>
        <end position="175"/>
    </location>
</feature>
<accession>A0A202BFL8</accession>
<dbReference type="RefSeq" id="WP_043613657.1">
    <property type="nucleotide sequence ID" value="NZ_CP050992.1"/>
</dbReference>